<name>D5BT74_PUNMI</name>
<keyword evidence="1" id="KW-1133">Transmembrane helix</keyword>
<dbReference type="AlphaFoldDB" id="D5BT74"/>
<evidence type="ECO:0000313" key="3">
    <source>
        <dbReference type="Proteomes" id="UP000007460"/>
    </source>
</evidence>
<proteinExistence type="predicted"/>
<dbReference type="EMBL" id="CP001751">
    <property type="protein sequence ID" value="ADE39471.1"/>
    <property type="molecule type" value="Genomic_DNA"/>
</dbReference>
<dbReference type="HOGENOM" id="CLU_1516696_0_0_5"/>
<evidence type="ECO:0000256" key="1">
    <source>
        <dbReference type="SAM" id="Phobius"/>
    </source>
</evidence>
<gene>
    <name evidence="2" type="ordered locus">SAR116_1228</name>
</gene>
<feature type="transmembrane region" description="Helical" evidence="1">
    <location>
        <begin position="89"/>
        <end position="109"/>
    </location>
</feature>
<feature type="transmembrane region" description="Helical" evidence="1">
    <location>
        <begin position="156"/>
        <end position="176"/>
    </location>
</feature>
<organism evidence="2 3">
    <name type="scientific">Puniceispirillum marinum (strain IMCC1322)</name>
    <dbReference type="NCBI Taxonomy" id="488538"/>
    <lineage>
        <taxon>Bacteria</taxon>
        <taxon>Pseudomonadati</taxon>
        <taxon>Pseudomonadota</taxon>
        <taxon>Alphaproteobacteria</taxon>
        <taxon>Candidatus Puniceispirillales</taxon>
        <taxon>Candidatus Puniceispirillaceae</taxon>
        <taxon>Candidatus Puniceispirillum</taxon>
    </lineage>
</organism>
<keyword evidence="3" id="KW-1185">Reference proteome</keyword>
<dbReference type="Proteomes" id="UP000007460">
    <property type="component" value="Chromosome"/>
</dbReference>
<protein>
    <submittedName>
        <fullName evidence="2">Adenylate/guanylate cyclase</fullName>
    </submittedName>
</protein>
<keyword evidence="1" id="KW-0472">Membrane</keyword>
<feature type="transmembrane region" description="Helical" evidence="1">
    <location>
        <begin position="115"/>
        <end position="135"/>
    </location>
</feature>
<sequence>MPVPAASAPFFAASFFNGAPFDDMPLSASRRAELFATSSCCASAFITVSFDKAVLPTRFVWARFVWARFVWARFVWARFVWARFVVARLVAVFLAATLTAGFFTAVFALTDLAVVFAPAFCLSCLLSVSLSIRLARAATVPDEDAFGLRLAALGDLRLPATGLVPALVFLALAFTVP</sequence>
<reference evidence="2 3" key="1">
    <citation type="journal article" date="2010" name="J. Bacteriol.">
        <title>Complete genome sequence of "Candidatus Puniceispirillum marinum" IMCC1322, a representative of the SAR116 clade in the Alphaproteobacteria.</title>
        <authorList>
            <person name="Oh H.M."/>
            <person name="Kwon K.K."/>
            <person name="Kang I."/>
            <person name="Kang S.G."/>
            <person name="Lee J.H."/>
            <person name="Kim S.J."/>
            <person name="Cho J.C."/>
        </authorList>
    </citation>
    <scope>NUCLEOTIDE SEQUENCE [LARGE SCALE GENOMIC DNA]</scope>
    <source>
        <strain evidence="2 3">IMCC1322</strain>
    </source>
</reference>
<evidence type="ECO:0000313" key="2">
    <source>
        <dbReference type="EMBL" id="ADE39471.1"/>
    </source>
</evidence>
<dbReference type="KEGG" id="apb:SAR116_1228"/>
<keyword evidence="1" id="KW-0812">Transmembrane</keyword>
<feature type="transmembrane region" description="Helical" evidence="1">
    <location>
        <begin position="59"/>
        <end position="77"/>
    </location>
</feature>
<accession>D5BT74</accession>